<evidence type="ECO:0000256" key="3">
    <source>
        <dbReference type="ARBA" id="ARBA00022777"/>
    </source>
</evidence>
<keyword evidence="1" id="KW-0808">Transferase</keyword>
<dbReference type="GO" id="GO:0005524">
    <property type="term" value="F:ATP binding"/>
    <property type="evidence" value="ECO:0007669"/>
    <property type="project" value="UniProtKB-KW"/>
</dbReference>
<proteinExistence type="predicted"/>
<dbReference type="PANTHER" id="PTHR11042:SF91">
    <property type="entry name" value="EUKARYOTIC TRANSLATION INITIATION FACTOR 2-ALPHA KINASE"/>
    <property type="match status" value="1"/>
</dbReference>
<dbReference type="GO" id="GO:0005737">
    <property type="term" value="C:cytoplasm"/>
    <property type="evidence" value="ECO:0007669"/>
    <property type="project" value="TreeGrafter"/>
</dbReference>
<evidence type="ECO:0000256" key="1">
    <source>
        <dbReference type="ARBA" id="ARBA00022679"/>
    </source>
</evidence>
<organism evidence="5 6">
    <name type="scientific">Pristionchus entomophagus</name>
    <dbReference type="NCBI Taxonomy" id="358040"/>
    <lineage>
        <taxon>Eukaryota</taxon>
        <taxon>Metazoa</taxon>
        <taxon>Ecdysozoa</taxon>
        <taxon>Nematoda</taxon>
        <taxon>Chromadorea</taxon>
        <taxon>Rhabditida</taxon>
        <taxon>Rhabditina</taxon>
        <taxon>Diplogasteromorpha</taxon>
        <taxon>Diplogasteroidea</taxon>
        <taxon>Neodiplogasteridae</taxon>
        <taxon>Pristionchus</taxon>
    </lineage>
</organism>
<dbReference type="GO" id="GO:0004694">
    <property type="term" value="F:eukaryotic translation initiation factor 2alpha kinase activity"/>
    <property type="evidence" value="ECO:0007669"/>
    <property type="project" value="TreeGrafter"/>
</dbReference>
<evidence type="ECO:0000313" key="6">
    <source>
        <dbReference type="Proteomes" id="UP001432027"/>
    </source>
</evidence>
<dbReference type="PANTHER" id="PTHR11042">
    <property type="entry name" value="EUKARYOTIC TRANSLATION INITIATION FACTOR 2-ALPHA KINASE EIF2-ALPHA KINASE -RELATED"/>
    <property type="match status" value="1"/>
</dbReference>
<gene>
    <name evidence="5" type="ORF">PENTCL1PPCAC_19435</name>
</gene>
<dbReference type="GO" id="GO:0005634">
    <property type="term" value="C:nucleus"/>
    <property type="evidence" value="ECO:0007669"/>
    <property type="project" value="TreeGrafter"/>
</dbReference>
<evidence type="ECO:0000256" key="2">
    <source>
        <dbReference type="ARBA" id="ARBA00022741"/>
    </source>
</evidence>
<evidence type="ECO:0000256" key="4">
    <source>
        <dbReference type="ARBA" id="ARBA00022840"/>
    </source>
</evidence>
<evidence type="ECO:0000313" key="5">
    <source>
        <dbReference type="EMBL" id="GMS97260.1"/>
    </source>
</evidence>
<keyword evidence="2" id="KW-0547">Nucleotide-binding</keyword>
<dbReference type="AlphaFoldDB" id="A0AAV5TSK6"/>
<keyword evidence="3" id="KW-0418">Kinase</keyword>
<protein>
    <submittedName>
        <fullName evidence="5">Uncharacterized protein</fullName>
    </submittedName>
</protein>
<reference evidence="5" key="1">
    <citation type="submission" date="2023-10" db="EMBL/GenBank/DDBJ databases">
        <title>Genome assembly of Pristionchus species.</title>
        <authorList>
            <person name="Yoshida K."/>
            <person name="Sommer R.J."/>
        </authorList>
    </citation>
    <scope>NUCLEOTIDE SEQUENCE</scope>
    <source>
        <strain evidence="5">RS0144</strain>
    </source>
</reference>
<keyword evidence="4" id="KW-0067">ATP-binding</keyword>
<feature type="non-terminal residue" evidence="5">
    <location>
        <position position="1"/>
    </location>
</feature>
<dbReference type="Proteomes" id="UP001432027">
    <property type="component" value="Unassembled WGS sequence"/>
</dbReference>
<feature type="non-terminal residue" evidence="5">
    <location>
        <position position="74"/>
    </location>
</feature>
<dbReference type="EMBL" id="BTSX01000004">
    <property type="protein sequence ID" value="GMS97260.1"/>
    <property type="molecule type" value="Genomic_DNA"/>
</dbReference>
<keyword evidence="6" id="KW-1185">Reference proteome</keyword>
<name>A0AAV5TSK6_9BILA</name>
<accession>A0AAV5TSK6</accession>
<dbReference type="Gene3D" id="3.30.200.20">
    <property type="entry name" value="Phosphorylase Kinase, domain 1"/>
    <property type="match status" value="1"/>
</dbReference>
<sequence>NFRDEFKTFQELRAMDRLDHHGIMSYDKMWIERPPEEWQMMADKEMLKNIGPSKMLYTPNFQEYNNAFIYFQMP</sequence>
<dbReference type="InterPro" id="IPR050339">
    <property type="entry name" value="CC_SR_Kinase"/>
</dbReference>
<comment type="caution">
    <text evidence="5">The sequence shown here is derived from an EMBL/GenBank/DDBJ whole genome shotgun (WGS) entry which is preliminary data.</text>
</comment>